<accession>A0ABU6QEL2</accession>
<organism evidence="2 3">
    <name type="scientific">Stylosanthes scabra</name>
    <dbReference type="NCBI Taxonomy" id="79078"/>
    <lineage>
        <taxon>Eukaryota</taxon>
        <taxon>Viridiplantae</taxon>
        <taxon>Streptophyta</taxon>
        <taxon>Embryophyta</taxon>
        <taxon>Tracheophyta</taxon>
        <taxon>Spermatophyta</taxon>
        <taxon>Magnoliopsida</taxon>
        <taxon>eudicotyledons</taxon>
        <taxon>Gunneridae</taxon>
        <taxon>Pentapetalae</taxon>
        <taxon>rosids</taxon>
        <taxon>fabids</taxon>
        <taxon>Fabales</taxon>
        <taxon>Fabaceae</taxon>
        <taxon>Papilionoideae</taxon>
        <taxon>50 kb inversion clade</taxon>
        <taxon>dalbergioids sensu lato</taxon>
        <taxon>Dalbergieae</taxon>
        <taxon>Pterocarpus clade</taxon>
        <taxon>Stylosanthes</taxon>
    </lineage>
</organism>
<keyword evidence="3" id="KW-1185">Reference proteome</keyword>
<feature type="region of interest" description="Disordered" evidence="1">
    <location>
        <begin position="1"/>
        <end position="92"/>
    </location>
</feature>
<gene>
    <name evidence="2" type="ORF">PIB30_038194</name>
</gene>
<comment type="caution">
    <text evidence="2">The sequence shown here is derived from an EMBL/GenBank/DDBJ whole genome shotgun (WGS) entry which is preliminary data.</text>
</comment>
<proteinExistence type="predicted"/>
<feature type="compositionally biased region" description="Polar residues" evidence="1">
    <location>
        <begin position="63"/>
        <end position="74"/>
    </location>
</feature>
<evidence type="ECO:0000313" key="3">
    <source>
        <dbReference type="Proteomes" id="UP001341840"/>
    </source>
</evidence>
<dbReference type="Proteomes" id="UP001341840">
    <property type="component" value="Unassembled WGS sequence"/>
</dbReference>
<feature type="compositionally biased region" description="Basic residues" evidence="1">
    <location>
        <begin position="79"/>
        <end position="92"/>
    </location>
</feature>
<evidence type="ECO:0000313" key="2">
    <source>
        <dbReference type="EMBL" id="MED6109931.1"/>
    </source>
</evidence>
<feature type="compositionally biased region" description="Pro residues" evidence="1">
    <location>
        <begin position="53"/>
        <end position="62"/>
    </location>
</feature>
<dbReference type="EMBL" id="JASCZI010000196">
    <property type="protein sequence ID" value="MED6109931.1"/>
    <property type="molecule type" value="Genomic_DNA"/>
</dbReference>
<name>A0ABU6QEL2_9FABA</name>
<sequence length="161" mass="17811">MDRIRSAVKSAIQSEKCGSDPIRPALNEDRIANLFETSHTPPPSTRSTDHRPPSPTRPPPPTNTVSRLSVSHSTAPHLRSARRHSKSKDRRRFFPSTPPFCSSKTLCSSLFCLLPPRPRCSAVLFFHLLVIGSPCSPNPSVPSDRRIDVWPPPSRVIVSSC</sequence>
<evidence type="ECO:0000256" key="1">
    <source>
        <dbReference type="SAM" id="MobiDB-lite"/>
    </source>
</evidence>
<protein>
    <submittedName>
        <fullName evidence="2">Uncharacterized protein</fullName>
    </submittedName>
</protein>
<reference evidence="2 3" key="1">
    <citation type="journal article" date="2023" name="Plants (Basel)">
        <title>Bridging the Gap: Combining Genomics and Transcriptomics Approaches to Understand Stylosanthes scabra, an Orphan Legume from the Brazilian Caatinga.</title>
        <authorList>
            <person name="Ferreira-Neto J.R.C."/>
            <person name="da Silva M.D."/>
            <person name="Binneck E."/>
            <person name="de Melo N.F."/>
            <person name="da Silva R.H."/>
            <person name="de Melo A.L.T.M."/>
            <person name="Pandolfi V."/>
            <person name="Bustamante F.O."/>
            <person name="Brasileiro-Vidal A.C."/>
            <person name="Benko-Iseppon A.M."/>
        </authorList>
    </citation>
    <scope>NUCLEOTIDE SEQUENCE [LARGE SCALE GENOMIC DNA]</scope>
    <source>
        <tissue evidence="2">Leaves</tissue>
    </source>
</reference>